<reference evidence="3 4" key="1">
    <citation type="journal article" date="2014" name="Agronomy (Basel)">
        <title>A Draft Genome Sequence for Ensete ventricosum, the Drought-Tolerant Tree Against Hunger.</title>
        <authorList>
            <person name="Harrison J."/>
            <person name="Moore K.A."/>
            <person name="Paszkiewicz K."/>
            <person name="Jones T."/>
            <person name="Grant M."/>
            <person name="Ambacheew D."/>
            <person name="Muzemil S."/>
            <person name="Studholme D.J."/>
        </authorList>
    </citation>
    <scope>NUCLEOTIDE SEQUENCE [LARGE SCALE GENOMIC DNA]</scope>
</reference>
<accession>A0A426Z6Q3</accession>
<evidence type="ECO:0000256" key="1">
    <source>
        <dbReference type="SAM" id="Coils"/>
    </source>
</evidence>
<feature type="coiled-coil region" evidence="1">
    <location>
        <begin position="228"/>
        <end position="269"/>
    </location>
</feature>
<organism evidence="3 4">
    <name type="scientific">Ensete ventricosum</name>
    <name type="common">Abyssinian banana</name>
    <name type="synonym">Musa ensete</name>
    <dbReference type="NCBI Taxonomy" id="4639"/>
    <lineage>
        <taxon>Eukaryota</taxon>
        <taxon>Viridiplantae</taxon>
        <taxon>Streptophyta</taxon>
        <taxon>Embryophyta</taxon>
        <taxon>Tracheophyta</taxon>
        <taxon>Spermatophyta</taxon>
        <taxon>Magnoliopsida</taxon>
        <taxon>Liliopsida</taxon>
        <taxon>Zingiberales</taxon>
        <taxon>Musaceae</taxon>
        <taxon>Ensete</taxon>
    </lineage>
</organism>
<dbReference type="EMBL" id="AMZH03008147">
    <property type="protein sequence ID" value="RRT59603.1"/>
    <property type="molecule type" value="Genomic_DNA"/>
</dbReference>
<gene>
    <name evidence="3" type="ORF">B296_00034558</name>
</gene>
<dbReference type="Proteomes" id="UP000287651">
    <property type="component" value="Unassembled WGS sequence"/>
</dbReference>
<keyword evidence="1" id="KW-0175">Coiled coil</keyword>
<evidence type="ECO:0000313" key="3">
    <source>
        <dbReference type="EMBL" id="RRT59603.1"/>
    </source>
</evidence>
<evidence type="ECO:0000256" key="2">
    <source>
        <dbReference type="SAM" id="MobiDB-lite"/>
    </source>
</evidence>
<feature type="compositionally biased region" description="Low complexity" evidence="2">
    <location>
        <begin position="317"/>
        <end position="327"/>
    </location>
</feature>
<sequence>MRSCFNINSTVTTHRLVEIMKNYYIPSEYKLHVPLPGERPYDAFPNDFSLSIDALEAGLSFPTELTSRTVNNSVPTLSTNEIELVEILRRILSASRRMNDMNEAWLAETGLSPAPRESPLKRGKGRWRSRRPRAGYTIRDLCEVEDHAGTDRYFASIMMRLKTVEGEDPLVPRWLAIFGSTQVWTDGLLAAEYLRGGSAPRPGKASVLVLLQGAYEQGRQLMANQELVTVAEHRVKQLQEDVKKLRAELESLKNQRKELEQEVYVLRSSLDGACDDQARLEGDVMSLTKMTTLLKAEGRRQWTPTRHLEDSSRASRRWGGSATSSGTEWRSNDCEENIQI</sequence>
<proteinExistence type="predicted"/>
<evidence type="ECO:0000313" key="4">
    <source>
        <dbReference type="Proteomes" id="UP000287651"/>
    </source>
</evidence>
<protein>
    <submittedName>
        <fullName evidence="3">Uncharacterized protein</fullName>
    </submittedName>
</protein>
<name>A0A426Z6Q3_ENSVE</name>
<dbReference type="AlphaFoldDB" id="A0A426Z6Q3"/>
<comment type="caution">
    <text evidence="3">The sequence shown here is derived from an EMBL/GenBank/DDBJ whole genome shotgun (WGS) entry which is preliminary data.</text>
</comment>
<feature type="region of interest" description="Disordered" evidence="2">
    <location>
        <begin position="301"/>
        <end position="340"/>
    </location>
</feature>
<feature type="compositionally biased region" description="Basic and acidic residues" evidence="2">
    <location>
        <begin position="301"/>
        <end position="313"/>
    </location>
</feature>